<dbReference type="SUPFAM" id="SSF53335">
    <property type="entry name" value="S-adenosyl-L-methionine-dependent methyltransferases"/>
    <property type="match status" value="1"/>
</dbReference>
<reference evidence="4" key="1">
    <citation type="journal article" date="2014" name="Int. J. Syst. Evol. Microbiol.">
        <title>Complete genome sequence of Corynebacterium casei LMG S-19264T (=DSM 44701T), isolated from a smear-ripened cheese.</title>
        <authorList>
            <consortium name="US DOE Joint Genome Institute (JGI-PGF)"/>
            <person name="Walter F."/>
            <person name="Albersmeier A."/>
            <person name="Kalinowski J."/>
            <person name="Ruckert C."/>
        </authorList>
    </citation>
    <scope>NUCLEOTIDE SEQUENCE</scope>
    <source>
        <strain evidence="4">CGMCC 1.12785</strain>
    </source>
</reference>
<dbReference type="Proteomes" id="UP000616114">
    <property type="component" value="Unassembled WGS sequence"/>
</dbReference>
<dbReference type="InterPro" id="IPR041698">
    <property type="entry name" value="Methyltransf_25"/>
</dbReference>
<dbReference type="GO" id="GO:0032259">
    <property type="term" value="P:methylation"/>
    <property type="evidence" value="ECO:0007669"/>
    <property type="project" value="UniProtKB-KW"/>
</dbReference>
<accession>A0A8J2TWI0</accession>
<name>A0A8J2TWI0_9MICO</name>
<dbReference type="Gene3D" id="3.40.50.150">
    <property type="entry name" value="Vaccinia Virus protein VP39"/>
    <property type="match status" value="1"/>
</dbReference>
<dbReference type="InterPro" id="IPR029063">
    <property type="entry name" value="SAM-dependent_MTases_sf"/>
</dbReference>
<dbReference type="PANTHER" id="PTHR43861:SF1">
    <property type="entry name" value="TRANS-ACONITATE 2-METHYLTRANSFERASE"/>
    <property type="match status" value="1"/>
</dbReference>
<keyword evidence="1" id="KW-0489">Methyltransferase</keyword>
<dbReference type="Pfam" id="PF13649">
    <property type="entry name" value="Methyltransf_25"/>
    <property type="match status" value="1"/>
</dbReference>
<dbReference type="EMBL" id="BMFY01000003">
    <property type="protein sequence ID" value="GGA08471.1"/>
    <property type="molecule type" value="Genomic_DNA"/>
</dbReference>
<reference evidence="4" key="2">
    <citation type="submission" date="2020-09" db="EMBL/GenBank/DDBJ databases">
        <authorList>
            <person name="Sun Q."/>
            <person name="Zhou Y."/>
        </authorList>
    </citation>
    <scope>NUCLEOTIDE SEQUENCE</scope>
    <source>
        <strain evidence="4">CGMCC 1.12785</strain>
    </source>
</reference>
<evidence type="ECO:0000259" key="3">
    <source>
        <dbReference type="Pfam" id="PF13649"/>
    </source>
</evidence>
<evidence type="ECO:0000256" key="2">
    <source>
        <dbReference type="ARBA" id="ARBA00022679"/>
    </source>
</evidence>
<dbReference type="GO" id="GO:0008168">
    <property type="term" value="F:methyltransferase activity"/>
    <property type="evidence" value="ECO:0007669"/>
    <property type="project" value="UniProtKB-KW"/>
</dbReference>
<evidence type="ECO:0000313" key="5">
    <source>
        <dbReference type="Proteomes" id="UP000616114"/>
    </source>
</evidence>
<gene>
    <name evidence="4" type="ORF">GCM10011333_09210</name>
</gene>
<dbReference type="AlphaFoldDB" id="A0A8J2TWI0"/>
<keyword evidence="5" id="KW-1185">Reference proteome</keyword>
<dbReference type="PANTHER" id="PTHR43861">
    <property type="entry name" value="TRANS-ACONITATE 2-METHYLTRANSFERASE-RELATED"/>
    <property type="match status" value="1"/>
</dbReference>
<keyword evidence="2" id="KW-0808">Transferase</keyword>
<feature type="domain" description="Methyltransferase" evidence="3">
    <location>
        <begin position="55"/>
        <end position="145"/>
    </location>
</feature>
<comment type="caution">
    <text evidence="4">The sequence shown here is derived from an EMBL/GenBank/DDBJ whole genome shotgun (WGS) entry which is preliminary data.</text>
</comment>
<organism evidence="4 5">
    <name type="scientific">Sediminivirga luteola</name>
    <dbReference type="NCBI Taxonomy" id="1774748"/>
    <lineage>
        <taxon>Bacteria</taxon>
        <taxon>Bacillati</taxon>
        <taxon>Actinomycetota</taxon>
        <taxon>Actinomycetes</taxon>
        <taxon>Micrococcales</taxon>
        <taxon>Brevibacteriaceae</taxon>
        <taxon>Sediminivirga</taxon>
    </lineage>
</organism>
<proteinExistence type="predicted"/>
<protein>
    <recommendedName>
        <fullName evidence="3">Methyltransferase domain-containing protein</fullName>
    </recommendedName>
</protein>
<sequence length="208" mass="22242">MPPVAYRGRMRNDQVREAYAARAGEYIAALGSVASMHPADARKIAAWGADLSGPVVDAGCGPGHWTAYLRDRGVDVTGVDLVPEFLTSAAARFPHVPFRCASLGDLGVPDAALGGILAWYSLIHLPPERLPAALAEFARCLRPGGRLLLGFFAGRAGEAFDHAVAPAYFWSLPSMRRALLDAGFAVEQMLTRTDPGHRPHASITARRS</sequence>
<evidence type="ECO:0000256" key="1">
    <source>
        <dbReference type="ARBA" id="ARBA00022603"/>
    </source>
</evidence>
<evidence type="ECO:0000313" key="4">
    <source>
        <dbReference type="EMBL" id="GGA08471.1"/>
    </source>
</evidence>
<dbReference type="CDD" id="cd02440">
    <property type="entry name" value="AdoMet_MTases"/>
    <property type="match status" value="1"/>
</dbReference>